<keyword evidence="6" id="KW-0808">Transferase</keyword>
<comment type="catalytic activity">
    <reaction evidence="1">
        <text>ATP + protein L-histidine = ADP + protein N-phospho-L-histidine.</text>
        <dbReference type="EC" id="2.7.13.3"/>
    </reaction>
</comment>
<dbReference type="EMBL" id="QUOU01000001">
    <property type="protein sequence ID" value="REL27890.1"/>
    <property type="molecule type" value="Genomic_DNA"/>
</dbReference>
<gene>
    <name evidence="6" type="ORF">DXX93_15875</name>
</gene>
<dbReference type="Gene3D" id="1.10.287.130">
    <property type="match status" value="1"/>
</dbReference>
<dbReference type="InterPro" id="IPR004358">
    <property type="entry name" value="Sig_transdc_His_kin-like_C"/>
</dbReference>
<protein>
    <recommendedName>
        <fullName evidence="2">histidine kinase</fullName>
        <ecNumber evidence="2">2.7.13.3</ecNumber>
    </recommendedName>
</protein>
<dbReference type="Pfam" id="PF02518">
    <property type="entry name" value="HATPase_c"/>
    <property type="match status" value="1"/>
</dbReference>
<evidence type="ECO:0000256" key="1">
    <source>
        <dbReference type="ARBA" id="ARBA00000085"/>
    </source>
</evidence>
<keyword evidence="4" id="KW-0812">Transmembrane</keyword>
<evidence type="ECO:0000259" key="5">
    <source>
        <dbReference type="PROSITE" id="PS50109"/>
    </source>
</evidence>
<comment type="caution">
    <text evidence="6">The sequence shown here is derived from an EMBL/GenBank/DDBJ whole genome shotgun (WGS) entry which is preliminary data.</text>
</comment>
<dbReference type="SMART" id="SM00387">
    <property type="entry name" value="HATPase_c"/>
    <property type="match status" value="1"/>
</dbReference>
<keyword evidence="6" id="KW-0418">Kinase</keyword>
<feature type="coiled-coil region" evidence="3">
    <location>
        <begin position="221"/>
        <end position="248"/>
    </location>
</feature>
<feature type="transmembrane region" description="Helical" evidence="4">
    <location>
        <begin position="166"/>
        <end position="190"/>
    </location>
</feature>
<accession>A0A3E0TTW7</accession>
<dbReference type="PANTHER" id="PTHR43065">
    <property type="entry name" value="SENSOR HISTIDINE KINASE"/>
    <property type="match status" value="1"/>
</dbReference>
<dbReference type="RefSeq" id="WP_116008956.1">
    <property type="nucleotide sequence ID" value="NZ_QUOU01000001.1"/>
</dbReference>
<dbReference type="AlphaFoldDB" id="A0A3E0TTW7"/>
<evidence type="ECO:0000256" key="4">
    <source>
        <dbReference type="SAM" id="Phobius"/>
    </source>
</evidence>
<dbReference type="InterPro" id="IPR005467">
    <property type="entry name" value="His_kinase_dom"/>
</dbReference>
<evidence type="ECO:0000256" key="2">
    <source>
        <dbReference type="ARBA" id="ARBA00012438"/>
    </source>
</evidence>
<dbReference type="Proteomes" id="UP000256478">
    <property type="component" value="Unassembled WGS sequence"/>
</dbReference>
<proteinExistence type="predicted"/>
<organism evidence="6 7">
    <name type="scientific">Thalassotalea euphylliae</name>
    <dbReference type="NCBI Taxonomy" id="1655234"/>
    <lineage>
        <taxon>Bacteria</taxon>
        <taxon>Pseudomonadati</taxon>
        <taxon>Pseudomonadota</taxon>
        <taxon>Gammaproteobacteria</taxon>
        <taxon>Alteromonadales</taxon>
        <taxon>Colwelliaceae</taxon>
        <taxon>Thalassotalea</taxon>
    </lineage>
</organism>
<dbReference type="OrthoDB" id="2521613at2"/>
<keyword evidence="4" id="KW-0472">Membrane</keyword>
<feature type="coiled-coil region" evidence="3">
    <location>
        <begin position="285"/>
        <end position="343"/>
    </location>
</feature>
<feature type="domain" description="Histidine kinase" evidence="5">
    <location>
        <begin position="352"/>
        <end position="583"/>
    </location>
</feature>
<evidence type="ECO:0000313" key="6">
    <source>
        <dbReference type="EMBL" id="REL27890.1"/>
    </source>
</evidence>
<dbReference type="PROSITE" id="PS50109">
    <property type="entry name" value="HIS_KIN"/>
    <property type="match status" value="1"/>
</dbReference>
<dbReference type="Gene3D" id="3.30.565.10">
    <property type="entry name" value="Histidine kinase-like ATPase, C-terminal domain"/>
    <property type="match status" value="1"/>
</dbReference>
<dbReference type="GO" id="GO:0004673">
    <property type="term" value="F:protein histidine kinase activity"/>
    <property type="evidence" value="ECO:0007669"/>
    <property type="project" value="UniProtKB-EC"/>
</dbReference>
<evidence type="ECO:0000313" key="7">
    <source>
        <dbReference type="Proteomes" id="UP000256478"/>
    </source>
</evidence>
<keyword evidence="3" id="KW-0175">Coiled coil</keyword>
<dbReference type="EC" id="2.7.13.3" evidence="2"/>
<dbReference type="PRINTS" id="PR00344">
    <property type="entry name" value="BCTRLSENSOR"/>
</dbReference>
<dbReference type="CDD" id="cd00075">
    <property type="entry name" value="HATPase"/>
    <property type="match status" value="1"/>
</dbReference>
<feature type="transmembrane region" description="Helical" evidence="4">
    <location>
        <begin position="15"/>
        <end position="35"/>
    </location>
</feature>
<dbReference type="InterPro" id="IPR003594">
    <property type="entry name" value="HATPase_dom"/>
</dbReference>
<keyword evidence="4" id="KW-1133">Transmembrane helix</keyword>
<dbReference type="SUPFAM" id="SSF55874">
    <property type="entry name" value="ATPase domain of HSP90 chaperone/DNA topoisomerase II/histidine kinase"/>
    <property type="match status" value="1"/>
</dbReference>
<dbReference type="InterPro" id="IPR036890">
    <property type="entry name" value="HATPase_C_sf"/>
</dbReference>
<evidence type="ECO:0000256" key="3">
    <source>
        <dbReference type="SAM" id="Coils"/>
    </source>
</evidence>
<sequence length="583" mass="64984">MKVTSVSRKLLTRVLSLYFILTLIVTCVQIAAEYYNAKSHINSELLTLEKTFSGSLTRAVWELNTQQAIDIAEGLVAIPMIKGIKVTDENNQIITELGETKALNDANFPDISDALNPQQQIDGNIIPDNLFGHTFPLVFEFSGRTTTVGSVTLLSSNEVIFNRIEVGIYFLIGNAMVKTAALVLLFSLAFNKLLTVPLNGLTEQLNQLDLDDPEASKLHSANFEKNELNVLEDAYNNLIDELVLFKDKLALAQIDLVSANQQLDEQNLLLEQEVAKKTSSLSTSMLKMEMQQRELLKQQEKLTEENQRRKKTELTLTQTNRDLKNSIIELNKAQARLLDAEKMAVLGNLSAEVSHEVNTPIGVSITSTSYLADLLAKLKRDIDSQAITKRGMDDFLLNAEQSISLLLNNLNRASDLIASYKQVAVDQTSDKIRPINMAQYVDEVIQSLHPKLKKTTHRIKVNCPDNVDVYVHAGAISQIFTNLIINSIIHGFDGLHRGEIEIDISYQQERIAIDYSDNGHGVEPQALNYIFEPFYTTKATQGGTGLGTHIVHSLVTDTLNGEIQARSEEGQGLSFHIEFDNMK</sequence>
<dbReference type="PANTHER" id="PTHR43065:SF47">
    <property type="match status" value="1"/>
</dbReference>
<reference evidence="6 7" key="1">
    <citation type="submission" date="2018-08" db="EMBL/GenBank/DDBJ databases">
        <title>Thalassotalea euphylliae genome.</title>
        <authorList>
            <person name="Summers S."/>
            <person name="Rice S.A."/>
            <person name="Freckelton M.L."/>
            <person name="Nedved B.T."/>
            <person name="Hadfield M.G."/>
        </authorList>
    </citation>
    <scope>NUCLEOTIDE SEQUENCE [LARGE SCALE GENOMIC DNA]</scope>
    <source>
        <strain evidence="6 7">H1</strain>
    </source>
</reference>
<name>A0A3E0TTW7_9GAMM</name>